<dbReference type="PANTHER" id="PTHR34220:SF9">
    <property type="entry name" value="SIGNAL TRANSDUCTION HISTIDINE KINASE INTERNAL REGION DOMAIN-CONTAINING PROTEIN"/>
    <property type="match status" value="1"/>
</dbReference>
<proteinExistence type="predicted"/>
<keyword evidence="4" id="KW-1185">Reference proteome</keyword>
<dbReference type="Proteomes" id="UP000284006">
    <property type="component" value="Unassembled WGS sequence"/>
</dbReference>
<dbReference type="OrthoDB" id="2514702at2"/>
<protein>
    <submittedName>
        <fullName evidence="3">Sensor histidine kinase</fullName>
    </submittedName>
</protein>
<dbReference type="EMBL" id="QYUP01000033">
    <property type="protein sequence ID" value="RJG24436.1"/>
    <property type="molecule type" value="Genomic_DNA"/>
</dbReference>
<feature type="transmembrane region" description="Helical" evidence="1">
    <location>
        <begin position="31"/>
        <end position="49"/>
    </location>
</feature>
<dbReference type="Pfam" id="PF06580">
    <property type="entry name" value="His_kinase"/>
    <property type="match status" value="1"/>
</dbReference>
<dbReference type="PANTHER" id="PTHR34220">
    <property type="entry name" value="SENSOR HISTIDINE KINASE YPDA"/>
    <property type="match status" value="1"/>
</dbReference>
<keyword evidence="1" id="KW-0472">Membrane</keyword>
<sequence>MAGNHCSLTIMQASNTTVRAPFPFRQLARDAGYAVIFNLLCAVVITSVTKMPHEFFQNVVYSMCIGMTALLLIDGSRLALWGAHGRPKWALFVPIIALAVPVAQVAGTAAGSFLLGHNVPTLARFAAGSMNSMLVFTMVAAFTAMLFFTSRERIIRAEAAVAEEKARTETIKRQGLQTQLRLLQAQVEPHMLFNTLANLQGLIAIDPERAQAMLDQLIHYLRATLSASRSDDTTLAREFALIDAYLGLMSVRMGKRLSHTLLLPPELENAKLPPMLLQPLVENAIVHGLEPKVDGGSFAFSNSGGSSSVWDSRFPMRTDISPRYASIRANSRASVVSSERDALSVARR</sequence>
<feature type="transmembrane region" description="Helical" evidence="1">
    <location>
        <begin position="55"/>
        <end position="73"/>
    </location>
</feature>
<dbReference type="AlphaFoldDB" id="A0A418Y6Z9"/>
<keyword evidence="3" id="KW-0418">Kinase</keyword>
<dbReference type="GO" id="GO:0016020">
    <property type="term" value="C:membrane"/>
    <property type="evidence" value="ECO:0007669"/>
    <property type="project" value="InterPro"/>
</dbReference>
<reference evidence="3 4" key="1">
    <citation type="submission" date="2018-09" db="EMBL/GenBank/DDBJ databases">
        <authorList>
            <person name="Zhu H."/>
        </authorList>
    </citation>
    <scope>NUCLEOTIDE SEQUENCE [LARGE SCALE GENOMIC DNA]</scope>
    <source>
        <strain evidence="3 4">K1S02-61</strain>
    </source>
</reference>
<keyword evidence="1" id="KW-0812">Transmembrane</keyword>
<evidence type="ECO:0000259" key="2">
    <source>
        <dbReference type="Pfam" id="PF06580"/>
    </source>
</evidence>
<evidence type="ECO:0000313" key="4">
    <source>
        <dbReference type="Proteomes" id="UP000284006"/>
    </source>
</evidence>
<name>A0A418Y6Z9_9BURK</name>
<dbReference type="GO" id="GO:0000155">
    <property type="term" value="F:phosphorelay sensor kinase activity"/>
    <property type="evidence" value="ECO:0007669"/>
    <property type="project" value="InterPro"/>
</dbReference>
<accession>A0A418Y6Z9</accession>
<comment type="caution">
    <text evidence="3">The sequence shown here is derived from an EMBL/GenBank/DDBJ whole genome shotgun (WGS) entry which is preliminary data.</text>
</comment>
<feature type="transmembrane region" description="Helical" evidence="1">
    <location>
        <begin position="89"/>
        <end position="113"/>
    </location>
</feature>
<dbReference type="InterPro" id="IPR010559">
    <property type="entry name" value="Sig_transdc_His_kin_internal"/>
</dbReference>
<evidence type="ECO:0000313" key="3">
    <source>
        <dbReference type="EMBL" id="RJG24436.1"/>
    </source>
</evidence>
<dbReference type="InterPro" id="IPR050640">
    <property type="entry name" value="Bact_2-comp_sensor_kinase"/>
</dbReference>
<feature type="domain" description="Signal transduction histidine kinase internal region" evidence="2">
    <location>
        <begin position="179"/>
        <end position="257"/>
    </location>
</feature>
<organism evidence="3 4">
    <name type="scientific">Massilia cavernae</name>
    <dbReference type="NCBI Taxonomy" id="2320864"/>
    <lineage>
        <taxon>Bacteria</taxon>
        <taxon>Pseudomonadati</taxon>
        <taxon>Pseudomonadota</taxon>
        <taxon>Betaproteobacteria</taxon>
        <taxon>Burkholderiales</taxon>
        <taxon>Oxalobacteraceae</taxon>
        <taxon>Telluria group</taxon>
        <taxon>Massilia</taxon>
    </lineage>
</organism>
<keyword evidence="1" id="KW-1133">Transmembrane helix</keyword>
<evidence type="ECO:0000256" key="1">
    <source>
        <dbReference type="SAM" id="Phobius"/>
    </source>
</evidence>
<feature type="transmembrane region" description="Helical" evidence="1">
    <location>
        <begin position="125"/>
        <end position="148"/>
    </location>
</feature>
<keyword evidence="3" id="KW-0808">Transferase</keyword>
<gene>
    <name evidence="3" type="ORF">D3872_03460</name>
</gene>